<dbReference type="Pfam" id="PF14361">
    <property type="entry name" value="RsbRD_N"/>
    <property type="match status" value="1"/>
</dbReference>
<gene>
    <name evidence="3" type="ORF">SAMN05421835_109144</name>
</gene>
<protein>
    <submittedName>
        <fullName evidence="3">Uncharacterized protein</fullName>
    </submittedName>
</protein>
<sequence length="389" mass="42315">MPDPALHRLLTELTPRGEPTQPVPDGSELARVAEVLGHGAAGWAVEFSRHCFDAVVADIGDERPPVFFTTLARAIERSVGELLLALGEHGHPSGLNSDQVAIVEVLAREGMPFSRIIDGLRIIHRQWTQAVLDRIEGHRPVQDQLRLMRTTTETMTGFFDRTVDAVIAAHLDERQRLIAQRVAGQREVVSAIVAGQTVDPAVAQAVLGVDLDQHHLAFLVWLDDAEEAGRGSAAHSYLEEIAHEVCRTLHSSGPVAPTTLRAWASRARPFGDRDLAAVQETAWAPGVRLAVGRPGTGIAGCRRSHLTADDVHRLARSLPIGTPVVLHHDVALMTLLAGDLERARWFVTEELGPLAADDESELLGRSTEERRLETHAALRLAEVLGQAQS</sequence>
<dbReference type="Gene3D" id="1.10.10.2840">
    <property type="entry name" value="PucR C-terminal helix-turn-helix domain"/>
    <property type="match status" value="1"/>
</dbReference>
<dbReference type="OrthoDB" id="3663486at2"/>
<dbReference type="InterPro" id="IPR041522">
    <property type="entry name" value="CdaR_GGDEF"/>
</dbReference>
<dbReference type="InterPro" id="IPR025751">
    <property type="entry name" value="RsbRD_N_dom"/>
</dbReference>
<evidence type="ECO:0000259" key="2">
    <source>
        <dbReference type="Pfam" id="PF17853"/>
    </source>
</evidence>
<dbReference type="RefSeq" id="WP_091508762.1">
    <property type="nucleotide sequence ID" value="NZ_CBDQZW010000008.1"/>
</dbReference>
<dbReference type="PANTHER" id="PTHR33744:SF1">
    <property type="entry name" value="DNA-BINDING TRANSCRIPTIONAL ACTIVATOR ADER"/>
    <property type="match status" value="1"/>
</dbReference>
<dbReference type="AlphaFoldDB" id="A0A1I3UNG0"/>
<keyword evidence="4" id="KW-1185">Reference proteome</keyword>
<dbReference type="EMBL" id="FORP01000009">
    <property type="protein sequence ID" value="SFJ84243.1"/>
    <property type="molecule type" value="Genomic_DNA"/>
</dbReference>
<dbReference type="STRING" id="115433.SAMN05421835_109144"/>
<feature type="domain" description="RsbT co-antagonist protein RsbRD N-terminal" evidence="1">
    <location>
        <begin position="52"/>
        <end position="181"/>
    </location>
</feature>
<organism evidence="3 4">
    <name type="scientific">Amycolatopsis sacchari</name>
    <dbReference type="NCBI Taxonomy" id="115433"/>
    <lineage>
        <taxon>Bacteria</taxon>
        <taxon>Bacillati</taxon>
        <taxon>Actinomycetota</taxon>
        <taxon>Actinomycetes</taxon>
        <taxon>Pseudonocardiales</taxon>
        <taxon>Pseudonocardiaceae</taxon>
        <taxon>Amycolatopsis</taxon>
    </lineage>
</organism>
<name>A0A1I3UNG0_9PSEU</name>
<proteinExistence type="predicted"/>
<reference evidence="3 4" key="1">
    <citation type="submission" date="2016-10" db="EMBL/GenBank/DDBJ databases">
        <authorList>
            <person name="de Groot N.N."/>
        </authorList>
    </citation>
    <scope>NUCLEOTIDE SEQUENCE [LARGE SCALE GENOMIC DNA]</scope>
    <source>
        <strain evidence="3 4">DSM 44468</strain>
    </source>
</reference>
<dbReference type="InterPro" id="IPR051448">
    <property type="entry name" value="CdaR-like_regulators"/>
</dbReference>
<accession>A0A1I3UNG0</accession>
<evidence type="ECO:0000259" key="1">
    <source>
        <dbReference type="Pfam" id="PF14361"/>
    </source>
</evidence>
<feature type="domain" description="CdaR GGDEF-like" evidence="2">
    <location>
        <begin position="205"/>
        <end position="313"/>
    </location>
</feature>
<evidence type="ECO:0000313" key="4">
    <source>
        <dbReference type="Proteomes" id="UP000199025"/>
    </source>
</evidence>
<dbReference type="Proteomes" id="UP000199025">
    <property type="component" value="Unassembled WGS sequence"/>
</dbReference>
<dbReference type="InterPro" id="IPR042070">
    <property type="entry name" value="PucR_C-HTH_sf"/>
</dbReference>
<dbReference type="PANTHER" id="PTHR33744">
    <property type="entry name" value="CARBOHYDRATE DIACID REGULATOR"/>
    <property type="match status" value="1"/>
</dbReference>
<dbReference type="Pfam" id="PF17853">
    <property type="entry name" value="GGDEF_2"/>
    <property type="match status" value="1"/>
</dbReference>
<evidence type="ECO:0000313" key="3">
    <source>
        <dbReference type="EMBL" id="SFJ84243.1"/>
    </source>
</evidence>